<feature type="region of interest" description="Disordered" evidence="1">
    <location>
        <begin position="601"/>
        <end position="647"/>
    </location>
</feature>
<gene>
    <name evidence="3" type="ORF">HXX76_007548</name>
</gene>
<dbReference type="SUPFAM" id="SSF51206">
    <property type="entry name" value="cAMP-binding domain-like"/>
    <property type="match status" value="3"/>
</dbReference>
<reference evidence="3" key="1">
    <citation type="journal article" date="2020" name="bioRxiv">
        <title>Comparative genomics of Chlamydomonas.</title>
        <authorList>
            <person name="Craig R.J."/>
            <person name="Hasan A.R."/>
            <person name="Ness R.W."/>
            <person name="Keightley P.D."/>
        </authorList>
    </citation>
    <scope>NUCLEOTIDE SEQUENCE</scope>
    <source>
        <strain evidence="3">SAG 7.73</strain>
    </source>
</reference>
<dbReference type="InterPro" id="IPR014710">
    <property type="entry name" value="RmlC-like_jellyroll"/>
</dbReference>
<feature type="region of interest" description="Disordered" evidence="1">
    <location>
        <begin position="1387"/>
        <end position="1454"/>
    </location>
</feature>
<keyword evidence="4" id="KW-1185">Reference proteome</keyword>
<dbReference type="PANTHER" id="PTHR23011:SF28">
    <property type="entry name" value="CYCLIC NUCLEOTIDE-BINDING DOMAIN CONTAINING PROTEIN"/>
    <property type="match status" value="1"/>
</dbReference>
<feature type="region of interest" description="Disordered" evidence="1">
    <location>
        <begin position="569"/>
        <end position="589"/>
    </location>
</feature>
<evidence type="ECO:0000259" key="2">
    <source>
        <dbReference type="PROSITE" id="PS50042"/>
    </source>
</evidence>
<feature type="compositionally biased region" description="Gly residues" evidence="1">
    <location>
        <begin position="1390"/>
        <end position="1418"/>
    </location>
</feature>
<dbReference type="InterPro" id="IPR018490">
    <property type="entry name" value="cNMP-bd_dom_sf"/>
</dbReference>
<name>A0A835W2H5_CHLIN</name>
<dbReference type="InterPro" id="IPR000595">
    <property type="entry name" value="cNMP-bd_dom"/>
</dbReference>
<dbReference type="Gene3D" id="2.60.120.10">
    <property type="entry name" value="Jelly Rolls"/>
    <property type="match status" value="3"/>
</dbReference>
<accession>A0A835W2H5</accession>
<feature type="region of interest" description="Disordered" evidence="1">
    <location>
        <begin position="816"/>
        <end position="882"/>
    </location>
</feature>
<dbReference type="PANTHER" id="PTHR23011">
    <property type="entry name" value="CYCLIC NUCLEOTIDE-BINDING DOMAIN CONTAINING PROTEIN"/>
    <property type="match status" value="1"/>
</dbReference>
<comment type="caution">
    <text evidence="3">The sequence shown here is derived from an EMBL/GenBank/DDBJ whole genome shotgun (WGS) entry which is preliminary data.</text>
</comment>
<feature type="compositionally biased region" description="Acidic residues" evidence="1">
    <location>
        <begin position="621"/>
        <end position="632"/>
    </location>
</feature>
<feature type="domain" description="Cyclic nucleotide-binding" evidence="2">
    <location>
        <begin position="38"/>
        <end position="152"/>
    </location>
</feature>
<evidence type="ECO:0000313" key="3">
    <source>
        <dbReference type="EMBL" id="KAG2434654.1"/>
    </source>
</evidence>
<feature type="compositionally biased region" description="Basic and acidic residues" evidence="1">
    <location>
        <begin position="293"/>
        <end position="309"/>
    </location>
</feature>
<organism evidence="3 4">
    <name type="scientific">Chlamydomonas incerta</name>
    <dbReference type="NCBI Taxonomy" id="51695"/>
    <lineage>
        <taxon>Eukaryota</taxon>
        <taxon>Viridiplantae</taxon>
        <taxon>Chlorophyta</taxon>
        <taxon>core chlorophytes</taxon>
        <taxon>Chlorophyceae</taxon>
        <taxon>CS clade</taxon>
        <taxon>Chlamydomonadales</taxon>
        <taxon>Chlamydomonadaceae</taxon>
        <taxon>Chlamydomonas</taxon>
    </lineage>
</organism>
<feature type="compositionally biased region" description="Low complexity" evidence="1">
    <location>
        <begin position="870"/>
        <end position="882"/>
    </location>
</feature>
<dbReference type="EMBL" id="JAEHOC010000016">
    <property type="protein sequence ID" value="KAG2434654.1"/>
    <property type="molecule type" value="Genomic_DNA"/>
</dbReference>
<feature type="domain" description="Cyclic nucleotide-binding" evidence="2">
    <location>
        <begin position="765"/>
        <end position="859"/>
    </location>
</feature>
<feature type="compositionally biased region" description="Low complexity" evidence="1">
    <location>
        <begin position="827"/>
        <end position="846"/>
    </location>
</feature>
<dbReference type="OrthoDB" id="546434at2759"/>
<dbReference type="Proteomes" id="UP000650467">
    <property type="component" value="Unassembled WGS sequence"/>
</dbReference>
<dbReference type="PROSITE" id="PS50042">
    <property type="entry name" value="CNMP_BINDING_3"/>
    <property type="match status" value="2"/>
</dbReference>
<evidence type="ECO:0000313" key="4">
    <source>
        <dbReference type="Proteomes" id="UP000650467"/>
    </source>
</evidence>
<feature type="region of interest" description="Disordered" evidence="1">
    <location>
        <begin position="275"/>
        <end position="333"/>
    </location>
</feature>
<evidence type="ECO:0000256" key="1">
    <source>
        <dbReference type="SAM" id="MobiDB-lite"/>
    </source>
</evidence>
<protein>
    <recommendedName>
        <fullName evidence="2">Cyclic nucleotide-binding domain-containing protein</fullName>
    </recommendedName>
</protein>
<sequence>MDSSDSASAFISVLSVKPAQRSAEDVEQLVAFLEEHPFFAGVEFPNLKVLAGYLTLQRAAPGEALLHHGELTDRLYLLLSGRCSLVRQSRRAGHQQLSEEVQLGQALAEASLVLSGRPSDVSVKVSSESASAAGGDGGAAFAVLTRSSFSNLCARAPSQPECAEARLALLCCIARSLAASEPARRTPEQADDLAAVLRQLPGLSSAAPPVIKALSEAAALRRLPAGTILYEEHTRAESQFVVLSGAVQERIRPRRDGAANRAALRSALKSAVAASRAKSAGRLRPGAAAADTRTVKQKIEDERKSREAIKQSLALQREGLRSPPRQQASMKPVRAKAVEDEFKKWMLEFLNRKRGGTGGPAPSVAPPPLAKPGDAGGAAPAAKAVNAWKRAAYVATHTASGEAAAAAAGGTEGGGLDEHQDAMLQEYERRKMEEAGGVKDMGGMLGGAAAANAYARGIQHAGGSYGNLEEADADEHEHEHVRFGGATASGADAGKAAHDEGLDDVHVHEDDEEEEPWVRLTYLDRHFRIKTKPIRYIDAVERVMGLARSSSPDRATAAAAAAAAAQAGTGASPRTDGADGAAAAAVGGGGTTAADGAQLVLDEGSGGAGDADGDAGGADGADVDDEFFDADDASPRPSPGRGKGAGAAAAGAGAAAAAGAGAAAAAAAPDGSEDAEPADAEHLEQLYGPVSGRVEPGALAGELPPAALDRAVKAAQRPKRAHSAVAGMDGVDVLLVTASALRRGAEAVRSDLVAERLAVLGALEPLRGLSEEHQAAVALGAAIMVVDSNALVVRQGQLVDALYVVLEGEIRLVDDTEAGGSGGGAASGATGSAPERSAASSSALMAPAPPEASPRTAAAAGAGGGGAGAGANSSNSSSGGAPLASIKARRAAAALSTLSLLGPGGSFGESVLGYPADLAKARRGAAAAASGAAGAVGPPGNEVYAADDDTPFPPSTFLATAVAARQTRLLVLTRQLLGRYGYLRAALPPFAEARRETLLARRGQLRAGLLLPTSANLSVATPSPQAAGLAPLPALLSPQHPRPPAAVRPLDVLESMGFRAVKGHRAGSNVGSMAPGVRPSGGSFSGVPGLINGGYAAAAAAIVGGSTANSGSGGLLPAVGAVGAGGGGGVAPSGGSFSMVMERQREPHRMLPLVRQYSGNLPGTGGDGANASGGGAAAAAVSVAAAIGAGGASGSMLSGAPGSGSLLPAFPSSGIASAAGMAGPGGPFKPRAMRSSVTGAGPFMGSGGSVTDAAATAALLGTPARLLTRRGSLNGVVSAPGSVAGSPLPLSSYASGGGSNAAALTSPIRGAGGSRMQSVTNAAGSITAAAGIQVPAPSLPRIGGGGAVAAAIATSPGPTAPGGGGAMTRLRASIAGDGSLLARMELPDGNVGGGSGGGSPAGVGSHGGGGGGGGGGAHSGSAAHPLAIRWDSKSVTRGPSMPGMPVLQPLRPQG</sequence>
<dbReference type="CDD" id="cd00038">
    <property type="entry name" value="CAP_ED"/>
    <property type="match status" value="1"/>
</dbReference>
<proteinExistence type="predicted"/>
<dbReference type="SMART" id="SM00100">
    <property type="entry name" value="cNMP"/>
    <property type="match status" value="1"/>
</dbReference>
<feature type="compositionally biased region" description="Gly residues" evidence="1">
    <location>
        <begin position="604"/>
        <end position="619"/>
    </location>
</feature>